<reference evidence="6" key="1">
    <citation type="journal article" date="2023" name="Mol. Phylogenet. Evol.">
        <title>Genome-scale phylogeny and comparative genomics of the fungal order Sordariales.</title>
        <authorList>
            <person name="Hensen N."/>
            <person name="Bonometti L."/>
            <person name="Westerberg I."/>
            <person name="Brannstrom I.O."/>
            <person name="Guillou S."/>
            <person name="Cros-Aarteil S."/>
            <person name="Calhoun S."/>
            <person name="Haridas S."/>
            <person name="Kuo A."/>
            <person name="Mondo S."/>
            <person name="Pangilinan J."/>
            <person name="Riley R."/>
            <person name="LaButti K."/>
            <person name="Andreopoulos B."/>
            <person name="Lipzen A."/>
            <person name="Chen C."/>
            <person name="Yan M."/>
            <person name="Daum C."/>
            <person name="Ng V."/>
            <person name="Clum A."/>
            <person name="Steindorff A."/>
            <person name="Ohm R.A."/>
            <person name="Martin F."/>
            <person name="Silar P."/>
            <person name="Natvig D.O."/>
            <person name="Lalanne C."/>
            <person name="Gautier V."/>
            <person name="Ament-Velasquez S.L."/>
            <person name="Kruys A."/>
            <person name="Hutchinson M.I."/>
            <person name="Powell A.J."/>
            <person name="Barry K."/>
            <person name="Miller A.N."/>
            <person name="Grigoriev I.V."/>
            <person name="Debuchy R."/>
            <person name="Gladieux P."/>
            <person name="Hiltunen Thoren M."/>
            <person name="Johannesson H."/>
        </authorList>
    </citation>
    <scope>NUCLEOTIDE SEQUENCE</scope>
    <source>
        <strain evidence="6">CBS 508.74</strain>
    </source>
</reference>
<dbReference type="InterPro" id="IPR049730">
    <property type="entry name" value="SNF2/RAD54-like_C"/>
</dbReference>
<dbReference type="Gene3D" id="3.40.50.300">
    <property type="entry name" value="P-loop containing nucleotide triphosphate hydrolases"/>
    <property type="match status" value="2"/>
</dbReference>
<accession>A0AAN6TMB8</accession>
<evidence type="ECO:0000313" key="7">
    <source>
        <dbReference type="Proteomes" id="UP001302812"/>
    </source>
</evidence>
<keyword evidence="1" id="KW-0547">Nucleotide-binding</keyword>
<dbReference type="PANTHER" id="PTHR45626:SF51">
    <property type="entry name" value="SNF2-RELATED DOMAIN-CONTAINING PROTEIN"/>
    <property type="match status" value="1"/>
</dbReference>
<evidence type="ECO:0000256" key="3">
    <source>
        <dbReference type="ARBA" id="ARBA00022840"/>
    </source>
</evidence>
<dbReference type="GO" id="GO:0006281">
    <property type="term" value="P:DNA repair"/>
    <property type="evidence" value="ECO:0007669"/>
    <property type="project" value="TreeGrafter"/>
</dbReference>
<dbReference type="PANTHER" id="PTHR45626">
    <property type="entry name" value="TRANSCRIPTION TERMINATION FACTOR 2-RELATED"/>
    <property type="match status" value="1"/>
</dbReference>
<organism evidence="6 7">
    <name type="scientific">Canariomyces notabilis</name>
    <dbReference type="NCBI Taxonomy" id="2074819"/>
    <lineage>
        <taxon>Eukaryota</taxon>
        <taxon>Fungi</taxon>
        <taxon>Dikarya</taxon>
        <taxon>Ascomycota</taxon>
        <taxon>Pezizomycotina</taxon>
        <taxon>Sordariomycetes</taxon>
        <taxon>Sordariomycetidae</taxon>
        <taxon>Sordariales</taxon>
        <taxon>Chaetomiaceae</taxon>
        <taxon>Canariomyces</taxon>
    </lineage>
</organism>
<dbReference type="GO" id="GO:0008094">
    <property type="term" value="F:ATP-dependent activity, acting on DNA"/>
    <property type="evidence" value="ECO:0007669"/>
    <property type="project" value="TreeGrafter"/>
</dbReference>
<comment type="caution">
    <text evidence="6">The sequence shown here is derived from an EMBL/GenBank/DDBJ whole genome shotgun (WGS) entry which is preliminary data.</text>
</comment>
<dbReference type="Proteomes" id="UP001302812">
    <property type="component" value="Unassembled WGS sequence"/>
</dbReference>
<dbReference type="GeneID" id="89941317"/>
<gene>
    <name evidence="6" type="ORF">N656DRAFT_793671</name>
</gene>
<evidence type="ECO:0000256" key="4">
    <source>
        <dbReference type="SAM" id="MobiDB-lite"/>
    </source>
</evidence>
<dbReference type="GO" id="GO:0005634">
    <property type="term" value="C:nucleus"/>
    <property type="evidence" value="ECO:0007669"/>
    <property type="project" value="TreeGrafter"/>
</dbReference>
<feature type="region of interest" description="Disordered" evidence="4">
    <location>
        <begin position="1067"/>
        <end position="1122"/>
    </location>
</feature>
<name>A0AAN6TMB8_9PEZI</name>
<protein>
    <submittedName>
        <fullName evidence="6">Helicase-like protein</fullName>
    </submittedName>
</protein>
<dbReference type="RefSeq" id="XP_064674719.1">
    <property type="nucleotide sequence ID" value="XM_064817192.1"/>
</dbReference>
<reference evidence="6" key="2">
    <citation type="submission" date="2023-05" db="EMBL/GenBank/DDBJ databases">
        <authorList>
            <consortium name="Lawrence Berkeley National Laboratory"/>
            <person name="Steindorff A."/>
            <person name="Hensen N."/>
            <person name="Bonometti L."/>
            <person name="Westerberg I."/>
            <person name="Brannstrom I.O."/>
            <person name="Guillou S."/>
            <person name="Cros-Aarteil S."/>
            <person name="Calhoun S."/>
            <person name="Haridas S."/>
            <person name="Kuo A."/>
            <person name="Mondo S."/>
            <person name="Pangilinan J."/>
            <person name="Riley R."/>
            <person name="Labutti K."/>
            <person name="Andreopoulos B."/>
            <person name="Lipzen A."/>
            <person name="Chen C."/>
            <person name="Yanf M."/>
            <person name="Daum C."/>
            <person name="Ng V."/>
            <person name="Clum A."/>
            <person name="Ohm R."/>
            <person name="Martin F."/>
            <person name="Silar P."/>
            <person name="Natvig D."/>
            <person name="Lalanne C."/>
            <person name="Gautier V."/>
            <person name="Ament-Velasquez S.L."/>
            <person name="Kruys A."/>
            <person name="Hutchinson M.I."/>
            <person name="Powell A.J."/>
            <person name="Barry K."/>
            <person name="Miller A.N."/>
            <person name="Grigoriev I.V."/>
            <person name="Debuchy R."/>
            <person name="Gladieux P."/>
            <person name="Thoren M.H."/>
            <person name="Johannesson H."/>
        </authorList>
    </citation>
    <scope>NUCLEOTIDE SEQUENCE</scope>
    <source>
        <strain evidence="6">CBS 508.74</strain>
    </source>
</reference>
<dbReference type="CDD" id="cd18793">
    <property type="entry name" value="SF2_C_SNF"/>
    <property type="match status" value="1"/>
</dbReference>
<keyword evidence="6" id="KW-0347">Helicase</keyword>
<evidence type="ECO:0000259" key="5">
    <source>
        <dbReference type="PROSITE" id="PS51194"/>
    </source>
</evidence>
<evidence type="ECO:0000313" key="6">
    <source>
        <dbReference type="EMBL" id="KAK4117149.1"/>
    </source>
</evidence>
<dbReference type="EMBL" id="MU853332">
    <property type="protein sequence ID" value="KAK4117149.1"/>
    <property type="molecule type" value="Genomic_DNA"/>
</dbReference>
<feature type="region of interest" description="Disordered" evidence="4">
    <location>
        <begin position="767"/>
        <end position="820"/>
    </location>
</feature>
<dbReference type="AlphaFoldDB" id="A0AAN6TMB8"/>
<dbReference type="InterPro" id="IPR000330">
    <property type="entry name" value="SNF2_N"/>
</dbReference>
<dbReference type="SUPFAM" id="SSF52540">
    <property type="entry name" value="P-loop containing nucleoside triphosphate hydrolases"/>
    <property type="match status" value="2"/>
</dbReference>
<evidence type="ECO:0000256" key="1">
    <source>
        <dbReference type="ARBA" id="ARBA00022741"/>
    </source>
</evidence>
<feature type="region of interest" description="Disordered" evidence="4">
    <location>
        <begin position="471"/>
        <end position="496"/>
    </location>
</feature>
<feature type="compositionally biased region" description="Basic and acidic residues" evidence="4">
    <location>
        <begin position="767"/>
        <end position="776"/>
    </location>
</feature>
<keyword evidence="2" id="KW-0378">Hydrolase</keyword>
<dbReference type="SMART" id="SM00487">
    <property type="entry name" value="DEXDc"/>
    <property type="match status" value="1"/>
</dbReference>
<dbReference type="PROSITE" id="PS51257">
    <property type="entry name" value="PROKAR_LIPOPROTEIN"/>
    <property type="match status" value="1"/>
</dbReference>
<dbReference type="InterPro" id="IPR050628">
    <property type="entry name" value="SNF2_RAD54_helicase_TF"/>
</dbReference>
<sequence>MCDFTKNYYIYTSCMDPGAHFFDIQHSLTSASGCLAPYVALLHGGWIRMSFAISLDDASQAIVRVYILPDDVDNCRVPRWDASLRKARLSLLGKLDYSRSTWQGKVSSRRCISPPPFASSLIARDSPLNQDQSLLQMFNNIPSPNPNPDEIQGPEARDAAYRLMDSDVPGLNTVLYVYQRRSAALMLQRENPGQHILDPRLLRVVDQLEVVWYYDAVTGTSLREPKYYDRPCGGILAEEMGAGKTLICLALILATRHIPSSIPELYRTNDPVVRPRVGSLADMAAACATRHSVPWRTVFGSLDPNGVDYPRCLDAIRSNPGVYELPPPTRRRERRQPDIPLPSKKIYLSHCSLVIVPPNLVQQWKQEIAKHTLGLRVLIADKKERLPPATDLVECDIILFSSTQFERIWKDPDGGDVDILAQIHFKRCIVDEGHKLGNSTMHKRSDIHLFIDHLQITAKWAVTGTPSKGLFGVDDSPSLQGDRRPNQSSRRQAETSLELERKDLKRIGAIAAFYLKMRPWANLPTDVGDSQADWLTYVMQPQHSPRSAGRADCLKSTLESLIIRHRLSELSHLLPGVDERIVYLDGSYQDTLVLNLFFMMIIANAVQSERKDQDYLFHPRQRKALIELVTNLRRSSFFGGSFFSPADICKTVEMAEEFLREGKIPISDKDADLLRDAIAAGRLAEKNHIKECSNLFHEIPLYVQCFPWGAGQPWSLDLKDGDPVCTDSRMILELQRFLQPLVDAPESLQIIFETGRLAERGREARLKGIEDQDSRVESASQRNQAGRLAGNTQLGQESGSPSKRRSVIMGKGPSKKEEMPIAAGHGESGIAEPLARTQLVSTASAKLSYLVDQILMHQEHEQIIVFYEDDNVAYYLAGVLEILQVQHLIYAKGLTPERRAQYVATFNFNPKFRVMLMDVTQAAFGLDMKSASRIYFINPVLNPQVEAQAIGRARRISQKKPVSVETLVLRGSVEEVIVKRRGEMTQAEQWKCRSILDDKPIYEWILNAKILPLPGGGRDLAGPDQMAKLQTPQFIFGRGFGRGVSHPDQDLVTVDAERGRKENGVLAAAAEASRKKRPAEYSRSNTPTFDEASPPKRRPRVRFAYEEDDGREFAGPRPATMS</sequence>
<dbReference type="GO" id="GO:0005524">
    <property type="term" value="F:ATP binding"/>
    <property type="evidence" value="ECO:0007669"/>
    <property type="project" value="UniProtKB-KW"/>
</dbReference>
<dbReference type="PROSITE" id="PS51194">
    <property type="entry name" value="HELICASE_CTER"/>
    <property type="match status" value="1"/>
</dbReference>
<dbReference type="Pfam" id="PF00271">
    <property type="entry name" value="Helicase_C"/>
    <property type="match status" value="1"/>
</dbReference>
<evidence type="ECO:0000256" key="2">
    <source>
        <dbReference type="ARBA" id="ARBA00022801"/>
    </source>
</evidence>
<dbReference type="InterPro" id="IPR001650">
    <property type="entry name" value="Helicase_C-like"/>
</dbReference>
<feature type="compositionally biased region" description="Polar residues" evidence="4">
    <location>
        <begin position="777"/>
        <end position="801"/>
    </location>
</feature>
<dbReference type="InterPro" id="IPR027417">
    <property type="entry name" value="P-loop_NTPase"/>
</dbReference>
<dbReference type="GO" id="GO:0004386">
    <property type="term" value="F:helicase activity"/>
    <property type="evidence" value="ECO:0007669"/>
    <property type="project" value="UniProtKB-KW"/>
</dbReference>
<dbReference type="InterPro" id="IPR014001">
    <property type="entry name" value="Helicase_ATP-bd"/>
</dbReference>
<keyword evidence="7" id="KW-1185">Reference proteome</keyword>
<proteinExistence type="predicted"/>
<keyword evidence="3" id="KW-0067">ATP-binding</keyword>
<feature type="domain" description="Helicase C-terminal" evidence="5">
    <location>
        <begin position="850"/>
        <end position="1009"/>
    </location>
</feature>
<dbReference type="GO" id="GO:0016787">
    <property type="term" value="F:hydrolase activity"/>
    <property type="evidence" value="ECO:0007669"/>
    <property type="project" value="UniProtKB-KW"/>
</dbReference>
<dbReference type="Pfam" id="PF00176">
    <property type="entry name" value="SNF2-rel_dom"/>
    <property type="match status" value="1"/>
</dbReference>